<dbReference type="InterPro" id="IPR002182">
    <property type="entry name" value="NB-ARC"/>
</dbReference>
<dbReference type="PANTHER" id="PTHR46082">
    <property type="entry name" value="ATP/GTP-BINDING PROTEIN-RELATED"/>
    <property type="match status" value="1"/>
</dbReference>
<evidence type="ECO:0000313" key="3">
    <source>
        <dbReference type="Proteomes" id="UP000325787"/>
    </source>
</evidence>
<dbReference type="Proteomes" id="UP000325787">
    <property type="component" value="Chromosome"/>
</dbReference>
<feature type="domain" description="NB-ARC" evidence="1">
    <location>
        <begin position="95"/>
        <end position="237"/>
    </location>
</feature>
<dbReference type="PRINTS" id="PR00364">
    <property type="entry name" value="DISEASERSIST"/>
</dbReference>
<keyword evidence="3" id="KW-1185">Reference proteome</keyword>
<dbReference type="Pfam" id="PF13374">
    <property type="entry name" value="TPR_10"/>
    <property type="match status" value="3"/>
</dbReference>
<evidence type="ECO:0000313" key="2">
    <source>
        <dbReference type="EMBL" id="QFZ20457.1"/>
    </source>
</evidence>
<dbReference type="SUPFAM" id="SSF48452">
    <property type="entry name" value="TPR-like"/>
    <property type="match status" value="2"/>
</dbReference>
<dbReference type="KEGG" id="ssyi:EKG83_26300"/>
<dbReference type="PANTHER" id="PTHR46082:SF6">
    <property type="entry name" value="AAA+ ATPASE DOMAIN-CONTAINING PROTEIN-RELATED"/>
    <property type="match status" value="1"/>
</dbReference>
<sequence length="767" mass="82364">MTGEGSGDDGGVPRVRQDATVSELGVAVQAGRDVRDVRIAVHQTGQVRVTWPVRVGIPPTPAQHYQQRRQVQAVLVETLTEGRAAVLVGARQRAGVVVSGLGGVGKTQLAAQYAWSVWSDPDLDVAVWVSALSRDAVVTAYAEAAARVLVERDPGIGERPPERAAGLFREWLAGTSRRWLVVLDDVQDPAALKGLDPPAVPSGRVVITSRLRDAALTQGGHRVIELDVFTPDQAVAYLAEALTGTTDGTDRDQLEGLAAELGWLPLALGQAAAYLTDQPLLGVADYRAMLADRRRTLAELTPPEHALPDHQLTVAATWSLSIEHADRADDTRSPTTSRWRGLLTRVRRTTGSRGGGLVRPLLEIAALLDPNGTPLAVFTARPVLDHLTTRTGREVTATDVHHGLTRLHRFSLITLTPDRPARTVAVHALVQRAVRDTLTPDRLHTLAHTTADALHTVWPENDTTNPDLEQALRSGTDTLHTHTTPMLLTPALHLVFVRAGNSLGKTGQVYAATTYWHALHYQACTHLGSDHSDTLATRHSLAFSRGRAGDPAGAMAALEMLLADRLRVLGPDHPDTLATRHSLASWRGRAGDPAGAMAALETVLADRLRVLGPDHPDTLATRHNLAFSRGKAGDPAGAMAALEMLLADRLRVLGPDHPHTLTARHSLASWRGRAGDPAGAMAALEMLLADRLRVLGPDHPDTLATRHSLACWRGRAGDPAGAMAALETVLADRLRVLGPDHPDTLATRHNLARWRGKAEQQSPGIEV</sequence>
<dbReference type="Gene3D" id="1.25.40.10">
    <property type="entry name" value="Tetratricopeptide repeat domain"/>
    <property type="match status" value="1"/>
</dbReference>
<dbReference type="Gene3D" id="3.40.50.300">
    <property type="entry name" value="P-loop containing nucleotide triphosphate hydrolases"/>
    <property type="match status" value="1"/>
</dbReference>
<dbReference type="EMBL" id="CP034550">
    <property type="protein sequence ID" value="QFZ20457.1"/>
    <property type="molecule type" value="Genomic_DNA"/>
</dbReference>
<accession>A0A5Q0H2H6</accession>
<dbReference type="Pfam" id="PF00931">
    <property type="entry name" value="NB-ARC"/>
    <property type="match status" value="1"/>
</dbReference>
<protein>
    <submittedName>
        <fullName evidence="2">Tetratricopeptide repeat protein</fullName>
    </submittedName>
</protein>
<dbReference type="AlphaFoldDB" id="A0A5Q0H2H6"/>
<proteinExistence type="predicted"/>
<organism evidence="2 3">
    <name type="scientific">Saccharothrix syringae</name>
    <name type="common">Nocardiopsis syringae</name>
    <dbReference type="NCBI Taxonomy" id="103733"/>
    <lineage>
        <taxon>Bacteria</taxon>
        <taxon>Bacillati</taxon>
        <taxon>Actinomycetota</taxon>
        <taxon>Actinomycetes</taxon>
        <taxon>Pseudonocardiales</taxon>
        <taxon>Pseudonocardiaceae</taxon>
        <taxon>Saccharothrix</taxon>
    </lineage>
</organism>
<dbReference type="Pfam" id="PF13424">
    <property type="entry name" value="TPR_12"/>
    <property type="match status" value="1"/>
</dbReference>
<reference evidence="3" key="1">
    <citation type="journal article" date="2021" name="Curr. Microbiol.">
        <title>Complete genome of nocamycin-producing strain Saccharothrix syringae NRRL B-16468 reveals the biosynthetic potential for secondary metabolites.</title>
        <authorList>
            <person name="Mo X."/>
            <person name="Yang S."/>
        </authorList>
    </citation>
    <scope>NUCLEOTIDE SEQUENCE [LARGE SCALE GENOMIC DNA]</scope>
    <source>
        <strain evidence="3">ATCC 51364 / DSM 43886 / JCM 6844 / KCTC 9398 / NBRC 14523 / NRRL B-16468 / INA 2240</strain>
    </source>
</reference>
<dbReference type="SUPFAM" id="SSF52540">
    <property type="entry name" value="P-loop containing nucleoside triphosphate hydrolases"/>
    <property type="match status" value="1"/>
</dbReference>
<dbReference type="InterPro" id="IPR053137">
    <property type="entry name" value="NLR-like"/>
</dbReference>
<gene>
    <name evidence="2" type="ORF">EKG83_26300</name>
</gene>
<name>A0A5Q0H2H6_SACSY</name>
<dbReference type="GO" id="GO:0043531">
    <property type="term" value="F:ADP binding"/>
    <property type="evidence" value="ECO:0007669"/>
    <property type="project" value="InterPro"/>
</dbReference>
<dbReference type="RefSeq" id="WP_153278416.1">
    <property type="nucleotide sequence ID" value="NZ_CP034550.1"/>
</dbReference>
<dbReference type="InterPro" id="IPR011990">
    <property type="entry name" value="TPR-like_helical_dom_sf"/>
</dbReference>
<evidence type="ECO:0000259" key="1">
    <source>
        <dbReference type="Pfam" id="PF00931"/>
    </source>
</evidence>
<dbReference type="InterPro" id="IPR027417">
    <property type="entry name" value="P-loop_NTPase"/>
</dbReference>